<dbReference type="AlphaFoldDB" id="A0A9R0YGK4"/>
<dbReference type="Gene3D" id="3.80.10.10">
    <property type="entry name" value="Ribonuclease Inhibitor"/>
    <property type="match status" value="1"/>
</dbReference>
<reference evidence="1 2" key="1">
    <citation type="submission" date="2017-09" db="EMBL/GenBank/DDBJ databases">
        <authorList>
            <consortium name="International Durum Wheat Genome Sequencing Consortium (IDWGSC)"/>
            <person name="Milanesi L."/>
        </authorList>
    </citation>
    <scope>NUCLEOTIDE SEQUENCE [LARGE SCALE GENOMIC DNA]</scope>
    <source>
        <strain evidence="2">cv. Svevo</strain>
    </source>
</reference>
<keyword evidence="2" id="KW-1185">Reference proteome</keyword>
<dbReference type="PANTHER" id="PTHR33463">
    <property type="entry name" value="NB-ARC DOMAIN-CONTAINING PROTEIN-RELATED"/>
    <property type="match status" value="1"/>
</dbReference>
<name>A0A9R0YGK4_TRITD</name>
<dbReference type="InterPro" id="IPR050905">
    <property type="entry name" value="Plant_NBS-LRR"/>
</dbReference>
<dbReference type="SUPFAM" id="SSF52058">
    <property type="entry name" value="L domain-like"/>
    <property type="match status" value="1"/>
</dbReference>
<sequence length="423" mass="47716">MMNLELLDLSGNIHMESLPAMSSAGNLKMLVLDGCSSLEHVALEGAPPLLESFSFDGYGPAEKWTHPIQLPKEKLRPKSRTALVQEARVRRISLKGCARLHMFLHALPNLEEMDLSGTAVKSLDLSAMDIPQLKKVFLVGCEQLRSLTWTKRNRSLGVLHVDTRGKIASAIYSGEQMFSAYEVVMAFPDGRFIWSTINGLYRIIPSNTKVYLHISSTHQSQVNVTRGIKEIGPSSEGLVATGTFFPCNDIVLNRDIVTCSALLWDHRQLYPLGVHIEIGEGSHHLDSMNDNEAFRGFMEYKVESLHVHDNISVTTILSAAGKYWAHLEWSHIERCPKLHTAFPKWGGYSSFSSIKIFSASDLAVAYCIWGTCSEYHWHQFVVLQHIYLHNCPRLETSFPFPSHCQTWRPFRLHIVVTSNIFSH</sequence>
<gene>
    <name evidence="1" type="ORF">TRITD_6Bv1G026130</name>
</gene>
<dbReference type="Gramene" id="TRITD6Bv1G026130.1">
    <property type="protein sequence ID" value="TRITD6Bv1G026130.1"/>
    <property type="gene ID" value="TRITD6Bv1G026130"/>
</dbReference>
<dbReference type="OMA" id="EWSHIER"/>
<accession>A0A9R0YGK4</accession>
<dbReference type="InterPro" id="IPR032675">
    <property type="entry name" value="LRR_dom_sf"/>
</dbReference>
<dbReference type="Proteomes" id="UP000324705">
    <property type="component" value="Chromosome 6B"/>
</dbReference>
<protein>
    <submittedName>
        <fullName evidence="1">Uncharacterized protein</fullName>
    </submittedName>
</protein>
<proteinExistence type="predicted"/>
<organism evidence="1 2">
    <name type="scientific">Triticum turgidum subsp. durum</name>
    <name type="common">Durum wheat</name>
    <name type="synonym">Triticum durum</name>
    <dbReference type="NCBI Taxonomy" id="4567"/>
    <lineage>
        <taxon>Eukaryota</taxon>
        <taxon>Viridiplantae</taxon>
        <taxon>Streptophyta</taxon>
        <taxon>Embryophyta</taxon>
        <taxon>Tracheophyta</taxon>
        <taxon>Spermatophyta</taxon>
        <taxon>Magnoliopsida</taxon>
        <taxon>Liliopsida</taxon>
        <taxon>Poales</taxon>
        <taxon>Poaceae</taxon>
        <taxon>BOP clade</taxon>
        <taxon>Pooideae</taxon>
        <taxon>Triticodae</taxon>
        <taxon>Triticeae</taxon>
        <taxon>Triticinae</taxon>
        <taxon>Triticum</taxon>
    </lineage>
</organism>
<dbReference type="EMBL" id="LT934122">
    <property type="protein sequence ID" value="VAI54181.1"/>
    <property type="molecule type" value="Genomic_DNA"/>
</dbReference>
<evidence type="ECO:0000313" key="1">
    <source>
        <dbReference type="EMBL" id="VAI54181.1"/>
    </source>
</evidence>
<evidence type="ECO:0000313" key="2">
    <source>
        <dbReference type="Proteomes" id="UP000324705"/>
    </source>
</evidence>
<dbReference type="PANTHER" id="PTHR33463:SF70">
    <property type="entry name" value="SWIM-TYPE DOMAIN-CONTAINING PROTEIN"/>
    <property type="match status" value="1"/>
</dbReference>